<feature type="region of interest" description="Disordered" evidence="1">
    <location>
        <begin position="1"/>
        <end position="32"/>
    </location>
</feature>
<dbReference type="InterPro" id="IPR006527">
    <property type="entry name" value="F-box-assoc_dom_typ1"/>
</dbReference>
<evidence type="ECO:0008006" key="6">
    <source>
        <dbReference type="Google" id="ProtNLM"/>
    </source>
</evidence>
<evidence type="ECO:0000259" key="2">
    <source>
        <dbReference type="Pfam" id="PF00646"/>
    </source>
</evidence>
<comment type="caution">
    <text evidence="4">The sequence shown here is derived from an EMBL/GenBank/DDBJ whole genome shotgun (WGS) entry which is preliminary data.</text>
</comment>
<dbReference type="CDD" id="cd22157">
    <property type="entry name" value="F-box_AtFBW1-like"/>
    <property type="match status" value="1"/>
</dbReference>
<dbReference type="PANTHER" id="PTHR35546:SF127">
    <property type="entry name" value="F-BOX DOMAIN-CONTAINING PROTEIN"/>
    <property type="match status" value="1"/>
</dbReference>
<dbReference type="Pfam" id="PF07734">
    <property type="entry name" value="FBA_1"/>
    <property type="match status" value="1"/>
</dbReference>
<accession>A0AAP0GIV6</accession>
<dbReference type="InterPro" id="IPR017451">
    <property type="entry name" value="F-box-assoc_interact_dom"/>
</dbReference>
<dbReference type="Pfam" id="PF00646">
    <property type="entry name" value="F-box"/>
    <property type="match status" value="1"/>
</dbReference>
<feature type="compositionally biased region" description="Polar residues" evidence="1">
    <location>
        <begin position="11"/>
        <end position="32"/>
    </location>
</feature>
<dbReference type="AlphaFoldDB" id="A0AAP0GIV6"/>
<dbReference type="Proteomes" id="UP001408789">
    <property type="component" value="Unassembled WGS sequence"/>
</dbReference>
<dbReference type="InterPro" id="IPR036047">
    <property type="entry name" value="F-box-like_dom_sf"/>
</dbReference>
<keyword evidence="5" id="KW-1185">Reference proteome</keyword>
<protein>
    <recommendedName>
        <fullName evidence="6">F-box domain-containing protein</fullName>
    </recommendedName>
</protein>
<feature type="domain" description="F-box" evidence="2">
    <location>
        <begin position="40"/>
        <end position="75"/>
    </location>
</feature>
<dbReference type="EMBL" id="JBCNJP010000027">
    <property type="protein sequence ID" value="KAK9051328.1"/>
    <property type="molecule type" value="Genomic_DNA"/>
</dbReference>
<dbReference type="InterPro" id="IPR055290">
    <property type="entry name" value="At3g26010-like"/>
</dbReference>
<evidence type="ECO:0000313" key="5">
    <source>
        <dbReference type="Proteomes" id="UP001408789"/>
    </source>
</evidence>
<dbReference type="NCBIfam" id="TIGR01640">
    <property type="entry name" value="F_box_assoc_1"/>
    <property type="match status" value="1"/>
</dbReference>
<dbReference type="InterPro" id="IPR001810">
    <property type="entry name" value="F-box_dom"/>
</dbReference>
<feature type="compositionally biased region" description="Basic residues" evidence="1">
    <location>
        <begin position="1"/>
        <end position="10"/>
    </location>
</feature>
<reference evidence="4 5" key="1">
    <citation type="submission" date="2024-04" db="EMBL/GenBank/DDBJ databases">
        <title>The reference genome of an endangered Asteraceae, Deinandra increscens subsp. villosa, native to the Central Coast of California.</title>
        <authorList>
            <person name="Guilliams M."/>
            <person name="Hasenstab-Lehman K."/>
            <person name="Meyer R."/>
            <person name="Mcevoy S."/>
        </authorList>
    </citation>
    <scope>NUCLEOTIDE SEQUENCE [LARGE SCALE GENOMIC DNA]</scope>
    <source>
        <tissue evidence="4">Leaf</tissue>
    </source>
</reference>
<proteinExistence type="predicted"/>
<evidence type="ECO:0000313" key="4">
    <source>
        <dbReference type="EMBL" id="KAK9051328.1"/>
    </source>
</evidence>
<sequence length="382" mass="43759">MVSTRAKIKKTQATFKTYPSHPSDSDQQSTPSGALVASNDDLLTEILLRLPVTSILRFKSVSKHWQCLLTHKSFTLRFDNHSKSPGLFAGNVYVPFHVENSNPPFRSLDFCFDPRGIRIEQSCNGLLLCCSDGGNRSARKYYVFNPTTKQFAIIPSVPGGRNARKSIIFMGLAFHQTLCARYKLVCFLGRLEKACRIQIFSSETWTWKVSIESFSTNWPYFFNGVYWNGAFYCYPFHPGHSYFNVETEQLQTMPLTPRMEASGDRYHGLVPVYFGESGGRLHLIEAAYCNSLHLVVCEMLSDHSGWFVKYRVELDELAGAFPEVNGWMCYRFYDTFMVLSIPGKMIKYNVHDKSFEHIFSFNDKKHVVPLQAHRYIESLASL</sequence>
<evidence type="ECO:0000256" key="1">
    <source>
        <dbReference type="SAM" id="MobiDB-lite"/>
    </source>
</evidence>
<dbReference type="Gene3D" id="1.20.1280.50">
    <property type="match status" value="1"/>
</dbReference>
<dbReference type="PANTHER" id="PTHR35546">
    <property type="entry name" value="F-BOX PROTEIN INTERACTION DOMAIN PROTEIN-RELATED"/>
    <property type="match status" value="1"/>
</dbReference>
<dbReference type="SUPFAM" id="SSF81383">
    <property type="entry name" value="F-box domain"/>
    <property type="match status" value="1"/>
</dbReference>
<organism evidence="4 5">
    <name type="scientific">Deinandra increscens subsp. villosa</name>
    <dbReference type="NCBI Taxonomy" id="3103831"/>
    <lineage>
        <taxon>Eukaryota</taxon>
        <taxon>Viridiplantae</taxon>
        <taxon>Streptophyta</taxon>
        <taxon>Embryophyta</taxon>
        <taxon>Tracheophyta</taxon>
        <taxon>Spermatophyta</taxon>
        <taxon>Magnoliopsida</taxon>
        <taxon>eudicotyledons</taxon>
        <taxon>Gunneridae</taxon>
        <taxon>Pentapetalae</taxon>
        <taxon>asterids</taxon>
        <taxon>campanulids</taxon>
        <taxon>Asterales</taxon>
        <taxon>Asteraceae</taxon>
        <taxon>Asteroideae</taxon>
        <taxon>Heliantheae alliance</taxon>
        <taxon>Madieae</taxon>
        <taxon>Madiinae</taxon>
        <taxon>Deinandra</taxon>
    </lineage>
</organism>
<name>A0AAP0GIV6_9ASTR</name>
<evidence type="ECO:0000259" key="3">
    <source>
        <dbReference type="Pfam" id="PF07734"/>
    </source>
</evidence>
<feature type="domain" description="F-box associated beta-propeller type 1" evidence="3">
    <location>
        <begin position="122"/>
        <end position="235"/>
    </location>
</feature>
<gene>
    <name evidence="4" type="ORF">SSX86_027955</name>
</gene>